<comment type="domain">
    <text evidence="10">Consists of three domains: the N-terminal catalytic domain, the editing domain and the C-terminal anticodon-binding domain.</text>
</comment>
<dbReference type="InterPro" id="IPR033730">
    <property type="entry name" value="ProRS_core_prok"/>
</dbReference>
<dbReference type="PROSITE" id="PS50862">
    <property type="entry name" value="AA_TRNA_LIGASE_II"/>
    <property type="match status" value="1"/>
</dbReference>
<dbReference type="EMBL" id="CP021659">
    <property type="protein sequence ID" value="AWK13459.1"/>
    <property type="molecule type" value="Genomic_DNA"/>
</dbReference>
<proteinExistence type="inferred from homology"/>
<comment type="similarity">
    <text evidence="10">Belongs to the class-II aminoacyl-tRNA synthetase family. ProS type 1 subfamily.</text>
</comment>
<dbReference type="Gene3D" id="3.40.50.800">
    <property type="entry name" value="Anticodon-binding domain"/>
    <property type="match status" value="1"/>
</dbReference>
<dbReference type="GO" id="GO:0006433">
    <property type="term" value="P:prolyl-tRNA aminoacylation"/>
    <property type="evidence" value="ECO:0007669"/>
    <property type="project" value="UniProtKB-UniRule"/>
</dbReference>
<dbReference type="NCBIfam" id="NF006625">
    <property type="entry name" value="PRK09194.1"/>
    <property type="match status" value="1"/>
</dbReference>
<keyword evidence="4 10" id="KW-0436">Ligase</keyword>
<comment type="subcellular location">
    <subcellularLocation>
        <location evidence="1 10">Cytoplasm</location>
    </subcellularLocation>
</comment>
<evidence type="ECO:0000256" key="2">
    <source>
        <dbReference type="ARBA" id="ARBA00011738"/>
    </source>
</evidence>
<evidence type="ECO:0000256" key="8">
    <source>
        <dbReference type="ARBA" id="ARBA00023146"/>
    </source>
</evidence>
<comment type="subunit">
    <text evidence="2 10">Homodimer.</text>
</comment>
<keyword evidence="13" id="KW-1185">Reference proteome</keyword>
<dbReference type="InterPro" id="IPR002314">
    <property type="entry name" value="aa-tRNA-synt_IIb"/>
</dbReference>
<evidence type="ECO:0000256" key="5">
    <source>
        <dbReference type="ARBA" id="ARBA00022741"/>
    </source>
</evidence>
<evidence type="ECO:0000256" key="6">
    <source>
        <dbReference type="ARBA" id="ARBA00022840"/>
    </source>
</evidence>
<evidence type="ECO:0000256" key="1">
    <source>
        <dbReference type="ARBA" id="ARBA00004496"/>
    </source>
</evidence>
<dbReference type="Pfam" id="PF03129">
    <property type="entry name" value="HGTP_anticodon"/>
    <property type="match status" value="1"/>
</dbReference>
<dbReference type="SUPFAM" id="SSF55826">
    <property type="entry name" value="YbaK/ProRS associated domain"/>
    <property type="match status" value="1"/>
</dbReference>
<dbReference type="SUPFAM" id="SSF52954">
    <property type="entry name" value="Class II aaRS ABD-related"/>
    <property type="match status" value="1"/>
</dbReference>
<dbReference type="InterPro" id="IPR036754">
    <property type="entry name" value="YbaK/aa-tRNA-synt-asso_dom_sf"/>
</dbReference>
<dbReference type="HAMAP" id="MF_01569">
    <property type="entry name" value="Pro_tRNA_synth_type1"/>
    <property type="match status" value="1"/>
</dbReference>
<sequence length="579" mass="65092">MRTSRYLLATLKETPADAEIISHQMMLRAGMIRQLASGLYTWLPTGIRVLKKVENIVREEMNKAGAIEVSMPMVQPASLWQETGRWQQYGAELLRFVDRNERHFVLGPTHEEVITDFIRNGIRSYKQLPLNLFQIQTKFRDEVRPRFGVMRAREFLMKDAYSFHTTKASLQETYNAMYAAYSKIFTRIGLDFRAVLADTGSIGGSTSHEFQVLADSGEDDIVFSTESNFAANIELAEAVAPTQTRAVATEDLRIVDTPHVKIITDLVTQFKMPIEKTVKTLFVRAHETEANGHKLIALLLRGDHQLNTIKAEKLPQVAVPLTFASEQEIHEWVNAKPGSLGPINLASSSIVVDRTVAVMSDFSAGANIDGKHYFGINWDRDLPLPQVADIRNVQEGDASPDGQGTLQIKRGIEVGHIFQLGNKYSEAMKATLQCEDCTNQVITMGCYGIGVSRVVAATIEQHHDDRGIIWPDAIAPFQIAIIPIINIHTSSRVKEFAEQLYETLVNQGIEVIIDDRQERPGVMFADMELIGIPHHVVISDRTLEKEEVEYKNRSAHKKDKPEMISSSEIVDFIIKKIKQ</sequence>
<evidence type="ECO:0000256" key="10">
    <source>
        <dbReference type="HAMAP-Rule" id="MF_01569"/>
    </source>
</evidence>
<dbReference type="InterPro" id="IPR004154">
    <property type="entry name" value="Anticodon-bd"/>
</dbReference>
<protein>
    <recommendedName>
        <fullName evidence="10">Proline--tRNA ligase</fullName>
        <ecNumber evidence="10">6.1.1.15</ecNumber>
    </recommendedName>
    <alternativeName>
        <fullName evidence="10">Prolyl-tRNA synthetase</fullName>
        <shortName evidence="10">ProRS</shortName>
    </alternativeName>
</protein>
<dbReference type="CDD" id="cd00861">
    <property type="entry name" value="ProRS_anticodon_short"/>
    <property type="match status" value="1"/>
</dbReference>
<evidence type="ECO:0000313" key="12">
    <source>
        <dbReference type="EMBL" id="AWK13459.1"/>
    </source>
</evidence>
<dbReference type="Pfam" id="PF04073">
    <property type="entry name" value="tRNA_edit"/>
    <property type="match status" value="1"/>
</dbReference>
<dbReference type="PANTHER" id="PTHR42753">
    <property type="entry name" value="MITOCHONDRIAL RIBOSOME PROTEIN L39/PROLYL-TRNA LIGASE FAMILY MEMBER"/>
    <property type="match status" value="1"/>
</dbReference>
<evidence type="ECO:0000256" key="3">
    <source>
        <dbReference type="ARBA" id="ARBA00022490"/>
    </source>
</evidence>
<dbReference type="Gene3D" id="3.30.930.10">
    <property type="entry name" value="Bira Bifunctional Protein, Domain 2"/>
    <property type="match status" value="1"/>
</dbReference>
<keyword evidence="7 10" id="KW-0648">Protein biosynthesis</keyword>
<dbReference type="InterPro" id="IPR045864">
    <property type="entry name" value="aa-tRNA-synth_II/BPL/LPL"/>
</dbReference>
<dbReference type="FunFam" id="3.30.930.10:FF:000043">
    <property type="entry name" value="Proline--tRNA ligase"/>
    <property type="match status" value="1"/>
</dbReference>
<evidence type="ECO:0000256" key="4">
    <source>
        <dbReference type="ARBA" id="ARBA00022598"/>
    </source>
</evidence>
<dbReference type="PANTHER" id="PTHR42753:SF2">
    <property type="entry name" value="PROLINE--TRNA LIGASE"/>
    <property type="match status" value="1"/>
</dbReference>
<dbReference type="InterPro" id="IPR036621">
    <property type="entry name" value="Anticodon-bd_dom_sf"/>
</dbReference>
<evidence type="ECO:0000313" key="13">
    <source>
        <dbReference type="Proteomes" id="UP000261875"/>
    </source>
</evidence>
<dbReference type="InterPro" id="IPR050062">
    <property type="entry name" value="Pro-tRNA_synthetase"/>
</dbReference>
<dbReference type="OrthoDB" id="9809052at2"/>
<dbReference type="InterPro" id="IPR004500">
    <property type="entry name" value="Pro-tRNA-synth_IIa_bac-type"/>
</dbReference>
<keyword evidence="6 10" id="KW-0067">ATP-binding</keyword>
<evidence type="ECO:0000256" key="9">
    <source>
        <dbReference type="ARBA" id="ARBA00047671"/>
    </source>
</evidence>
<dbReference type="InterPro" id="IPR007214">
    <property type="entry name" value="YbaK/aa-tRNA-synth-assoc-dom"/>
</dbReference>
<keyword evidence="5 10" id="KW-0547">Nucleotide-binding</keyword>
<dbReference type="Gene3D" id="3.90.960.10">
    <property type="entry name" value="YbaK/aminoacyl-tRNA synthetase-associated domain"/>
    <property type="match status" value="1"/>
</dbReference>
<comment type="catalytic activity">
    <reaction evidence="9 10">
        <text>tRNA(Pro) + L-proline + ATP = L-prolyl-tRNA(Pro) + AMP + diphosphate</text>
        <dbReference type="Rhea" id="RHEA:14305"/>
        <dbReference type="Rhea" id="RHEA-COMP:9700"/>
        <dbReference type="Rhea" id="RHEA-COMP:9702"/>
        <dbReference type="ChEBI" id="CHEBI:30616"/>
        <dbReference type="ChEBI" id="CHEBI:33019"/>
        <dbReference type="ChEBI" id="CHEBI:60039"/>
        <dbReference type="ChEBI" id="CHEBI:78442"/>
        <dbReference type="ChEBI" id="CHEBI:78532"/>
        <dbReference type="ChEBI" id="CHEBI:456215"/>
        <dbReference type="EC" id="6.1.1.15"/>
    </reaction>
</comment>
<evidence type="ECO:0000259" key="11">
    <source>
        <dbReference type="PROSITE" id="PS50862"/>
    </source>
</evidence>
<dbReference type="InterPro" id="IPR044140">
    <property type="entry name" value="ProRS_anticodon_short"/>
</dbReference>
<dbReference type="STRING" id="1878942.GCA_900128755_01352"/>
<reference evidence="12 13" key="1">
    <citation type="submission" date="2017-05" db="EMBL/GenBank/DDBJ databases">
        <title>Genome sequence of Candidatus Fukatsuia symbiotica and Candidatus Hamiltonella defensa from Acyrthosiphon pisum strain 5D.</title>
        <authorList>
            <person name="Patel V.A."/>
            <person name="Chevignon G."/>
            <person name="Russell J.A."/>
            <person name="Oliver K.M."/>
        </authorList>
    </citation>
    <scope>NUCLEOTIDE SEQUENCE [LARGE SCALE GENOMIC DNA]</scope>
    <source>
        <strain evidence="12 13">5D</strain>
    </source>
</reference>
<dbReference type="GO" id="GO:0002161">
    <property type="term" value="F:aminoacyl-tRNA deacylase activity"/>
    <property type="evidence" value="ECO:0007669"/>
    <property type="project" value="InterPro"/>
</dbReference>
<dbReference type="EC" id="6.1.1.15" evidence="10"/>
<dbReference type="PRINTS" id="PR01046">
    <property type="entry name" value="TRNASYNTHPRO"/>
</dbReference>
<dbReference type="NCBIfam" id="TIGR00409">
    <property type="entry name" value="proS_fam_II"/>
    <property type="match status" value="1"/>
</dbReference>
<comment type="function">
    <text evidence="10">Catalyzes the attachment of proline to tRNA(Pro) in a two-step reaction: proline is first activated by ATP to form Pro-AMP and then transferred to the acceptor end of tRNA(Pro). As ProRS can inadvertently accommodate and process non-cognate amino acids such as alanine and cysteine, to avoid such errors it has two additional distinct editing activities against alanine. One activity is designated as 'pretransfer' editing and involves the tRNA(Pro)-independent hydrolysis of activated Ala-AMP. The other activity is designated 'posttransfer' editing and involves deacylation of mischarged Ala-tRNA(Pro). The misacylated Cys-tRNA(Pro) is not edited by ProRS.</text>
</comment>
<dbReference type="GO" id="GO:0005524">
    <property type="term" value="F:ATP binding"/>
    <property type="evidence" value="ECO:0007669"/>
    <property type="project" value="UniProtKB-UniRule"/>
</dbReference>
<dbReference type="Pfam" id="PF00587">
    <property type="entry name" value="tRNA-synt_2b"/>
    <property type="match status" value="1"/>
</dbReference>
<keyword evidence="3 10" id="KW-0963">Cytoplasm</keyword>
<organism evidence="12 13">
    <name type="scientific">Candidatus Fukatsuia symbiotica</name>
    <dbReference type="NCBI Taxonomy" id="1878942"/>
    <lineage>
        <taxon>Bacteria</taxon>
        <taxon>Pseudomonadati</taxon>
        <taxon>Pseudomonadota</taxon>
        <taxon>Gammaproteobacteria</taxon>
        <taxon>Enterobacterales</taxon>
        <taxon>Yersiniaceae</taxon>
        <taxon>Candidatus Fukatsuia</taxon>
    </lineage>
</organism>
<dbReference type="InterPro" id="IPR006195">
    <property type="entry name" value="aa-tRNA-synth_II"/>
</dbReference>
<feature type="domain" description="Aminoacyl-transfer RNA synthetases class-II family profile" evidence="11">
    <location>
        <begin position="33"/>
        <end position="471"/>
    </location>
</feature>
<evidence type="ECO:0000256" key="7">
    <source>
        <dbReference type="ARBA" id="ARBA00022917"/>
    </source>
</evidence>
<dbReference type="KEGG" id="fsm:CCS41_01390"/>
<gene>
    <name evidence="10" type="primary">proS</name>
    <name evidence="12" type="ORF">CCS41_01390</name>
</gene>
<accession>A0A2U8I2X7</accession>
<name>A0A2U8I2X7_9GAMM</name>
<keyword evidence="8 10" id="KW-0030">Aminoacyl-tRNA synthetase</keyword>
<dbReference type="RefSeq" id="WP_072549924.1">
    <property type="nucleotide sequence ID" value="NZ_CP021659.1"/>
</dbReference>
<dbReference type="CDD" id="cd00779">
    <property type="entry name" value="ProRS_core_prok"/>
    <property type="match status" value="1"/>
</dbReference>
<dbReference type="FunFam" id="3.30.930.10:FF:000097">
    <property type="entry name" value="Proline--tRNA ligase"/>
    <property type="match status" value="1"/>
</dbReference>
<dbReference type="SUPFAM" id="SSF55681">
    <property type="entry name" value="Class II aaRS and biotin synthetases"/>
    <property type="match status" value="1"/>
</dbReference>
<dbReference type="InterPro" id="IPR023717">
    <property type="entry name" value="Pro-tRNA-Synthase_IIa_type1"/>
</dbReference>
<dbReference type="GO" id="GO:0004827">
    <property type="term" value="F:proline-tRNA ligase activity"/>
    <property type="evidence" value="ECO:0007669"/>
    <property type="project" value="UniProtKB-UniRule"/>
</dbReference>
<dbReference type="Proteomes" id="UP000261875">
    <property type="component" value="Chromosome"/>
</dbReference>
<dbReference type="GO" id="GO:0005829">
    <property type="term" value="C:cytosol"/>
    <property type="evidence" value="ECO:0007669"/>
    <property type="project" value="TreeGrafter"/>
</dbReference>
<dbReference type="PIRSF" id="PIRSF001535">
    <property type="entry name" value="ProRS_1"/>
    <property type="match status" value="1"/>
</dbReference>
<dbReference type="InterPro" id="IPR002316">
    <property type="entry name" value="Pro-tRNA-ligase_IIa"/>
</dbReference>
<dbReference type="CDD" id="cd04334">
    <property type="entry name" value="ProRS-INS"/>
    <property type="match status" value="1"/>
</dbReference>
<dbReference type="AlphaFoldDB" id="A0A2U8I2X7"/>
<dbReference type="FunFam" id="3.90.960.10:FF:000001">
    <property type="entry name" value="Proline--tRNA ligase"/>
    <property type="match status" value="1"/>
</dbReference>